<dbReference type="FunFam" id="3.40.50.720:FF:000084">
    <property type="entry name" value="Short-chain dehydrogenase reductase"/>
    <property type="match status" value="1"/>
</dbReference>
<dbReference type="PROSITE" id="PS00061">
    <property type="entry name" value="ADH_SHORT"/>
    <property type="match status" value="1"/>
</dbReference>
<keyword evidence="4" id="KW-1185">Reference proteome</keyword>
<dbReference type="CDD" id="cd05233">
    <property type="entry name" value="SDR_c"/>
    <property type="match status" value="1"/>
</dbReference>
<evidence type="ECO:0000313" key="3">
    <source>
        <dbReference type="EMBL" id="QVL32911.1"/>
    </source>
</evidence>
<dbReference type="PANTHER" id="PTHR42760">
    <property type="entry name" value="SHORT-CHAIN DEHYDROGENASES/REDUCTASES FAMILY MEMBER"/>
    <property type="match status" value="1"/>
</dbReference>
<dbReference type="GO" id="GO:0030497">
    <property type="term" value="P:fatty acid elongation"/>
    <property type="evidence" value="ECO:0007669"/>
    <property type="project" value="TreeGrafter"/>
</dbReference>
<dbReference type="SUPFAM" id="SSF51735">
    <property type="entry name" value="NAD(P)-binding Rossmann-fold domains"/>
    <property type="match status" value="1"/>
</dbReference>
<organism evidence="3 4">
    <name type="scientific">Telmatocola sphagniphila</name>
    <dbReference type="NCBI Taxonomy" id="1123043"/>
    <lineage>
        <taxon>Bacteria</taxon>
        <taxon>Pseudomonadati</taxon>
        <taxon>Planctomycetota</taxon>
        <taxon>Planctomycetia</taxon>
        <taxon>Gemmatales</taxon>
        <taxon>Gemmataceae</taxon>
    </lineage>
</organism>
<name>A0A8E6B715_9BACT</name>
<evidence type="ECO:0000256" key="1">
    <source>
        <dbReference type="ARBA" id="ARBA00006484"/>
    </source>
</evidence>
<evidence type="ECO:0000256" key="2">
    <source>
        <dbReference type="RuleBase" id="RU000363"/>
    </source>
</evidence>
<dbReference type="InterPro" id="IPR002347">
    <property type="entry name" value="SDR_fam"/>
</dbReference>
<dbReference type="PANTHER" id="PTHR42760:SF40">
    <property type="entry name" value="3-OXOACYL-[ACYL-CARRIER-PROTEIN] REDUCTASE, CHLOROPLASTIC"/>
    <property type="match status" value="1"/>
</dbReference>
<dbReference type="Proteomes" id="UP000676194">
    <property type="component" value="Chromosome"/>
</dbReference>
<protein>
    <submittedName>
        <fullName evidence="3">SDR family oxidoreductase</fullName>
    </submittedName>
</protein>
<dbReference type="InterPro" id="IPR036291">
    <property type="entry name" value="NAD(P)-bd_dom_sf"/>
</dbReference>
<dbReference type="EMBL" id="CP074694">
    <property type="protein sequence ID" value="QVL32911.1"/>
    <property type="molecule type" value="Genomic_DNA"/>
</dbReference>
<dbReference type="Pfam" id="PF00106">
    <property type="entry name" value="adh_short"/>
    <property type="match status" value="1"/>
</dbReference>
<dbReference type="AlphaFoldDB" id="A0A8E6B715"/>
<dbReference type="PRINTS" id="PR00081">
    <property type="entry name" value="GDHRDH"/>
</dbReference>
<reference evidence="3" key="1">
    <citation type="submission" date="2021-05" db="EMBL/GenBank/DDBJ databases">
        <title>Complete genome sequence of the cellulolytic planctomycete Telmatocola sphagniphila SP2T and characterization of the first cellulase from planctomycetes.</title>
        <authorList>
            <person name="Rakitin A.L."/>
            <person name="Beletsky A.V."/>
            <person name="Naumoff D.G."/>
            <person name="Kulichevskaya I.S."/>
            <person name="Mardanov A.V."/>
            <person name="Ravin N.V."/>
            <person name="Dedysh S.N."/>
        </authorList>
    </citation>
    <scope>NUCLEOTIDE SEQUENCE</scope>
    <source>
        <strain evidence="3">SP2T</strain>
    </source>
</reference>
<proteinExistence type="inferred from homology"/>
<comment type="similarity">
    <text evidence="1 2">Belongs to the short-chain dehydrogenases/reductases (SDR) family.</text>
</comment>
<sequence length="244" mass="26119">MQNLKNRVAVVTGGGSGVGLATAKRFLEEGAQVVIAGRDAAKLAKAVESLQGGAKLHSFAADVTDTKQAQALIAEATRKFGKVDILVNNAGLNIKQRAFRELTPESWNQLVRTNLDGAFYCMSAVLPQMLARKDGLIININSVSGKRGNPLGGAGYCAGKFGLDGLSSCLANEERENGLRVTSIFPGEIDTPILDERPNPVSAEHRAKILKPEDIANVVVFVALQPPHVHIPELIVKPNWQGYM</sequence>
<dbReference type="Gene3D" id="3.40.50.720">
    <property type="entry name" value="NAD(P)-binding Rossmann-like Domain"/>
    <property type="match status" value="1"/>
</dbReference>
<dbReference type="RefSeq" id="WP_213497801.1">
    <property type="nucleotide sequence ID" value="NZ_CP074694.1"/>
</dbReference>
<dbReference type="GO" id="GO:0016616">
    <property type="term" value="F:oxidoreductase activity, acting on the CH-OH group of donors, NAD or NADP as acceptor"/>
    <property type="evidence" value="ECO:0007669"/>
    <property type="project" value="TreeGrafter"/>
</dbReference>
<accession>A0A8E6B715</accession>
<evidence type="ECO:0000313" key="4">
    <source>
        <dbReference type="Proteomes" id="UP000676194"/>
    </source>
</evidence>
<dbReference type="InterPro" id="IPR020904">
    <property type="entry name" value="Sc_DH/Rdtase_CS"/>
</dbReference>
<dbReference type="KEGG" id="tsph:KIH39_03055"/>
<gene>
    <name evidence="3" type="ORF">KIH39_03055</name>
</gene>
<dbReference type="PRINTS" id="PR00080">
    <property type="entry name" value="SDRFAMILY"/>
</dbReference>